<evidence type="ECO:0000313" key="2">
    <source>
        <dbReference type="Proteomes" id="UP000887013"/>
    </source>
</evidence>
<keyword evidence="2" id="KW-1185">Reference proteome</keyword>
<gene>
    <name evidence="1" type="primary">AVEN_212982_1</name>
    <name evidence="1" type="ORF">NPIL_697341</name>
</gene>
<dbReference type="Proteomes" id="UP000887013">
    <property type="component" value="Unassembled WGS sequence"/>
</dbReference>
<dbReference type="AlphaFoldDB" id="A0A8X6TR37"/>
<evidence type="ECO:0000313" key="1">
    <source>
        <dbReference type="EMBL" id="GFT41955.1"/>
    </source>
</evidence>
<dbReference type="OrthoDB" id="6442499at2759"/>
<comment type="caution">
    <text evidence="1">The sequence shown here is derived from an EMBL/GenBank/DDBJ whole genome shotgun (WGS) entry which is preliminary data.</text>
</comment>
<protein>
    <submittedName>
        <fullName evidence="1">Uncharacterized protein</fullName>
    </submittedName>
</protein>
<accession>A0A8X6TR37</accession>
<organism evidence="1 2">
    <name type="scientific">Nephila pilipes</name>
    <name type="common">Giant wood spider</name>
    <name type="synonym">Nephila maculata</name>
    <dbReference type="NCBI Taxonomy" id="299642"/>
    <lineage>
        <taxon>Eukaryota</taxon>
        <taxon>Metazoa</taxon>
        <taxon>Ecdysozoa</taxon>
        <taxon>Arthropoda</taxon>
        <taxon>Chelicerata</taxon>
        <taxon>Arachnida</taxon>
        <taxon>Araneae</taxon>
        <taxon>Araneomorphae</taxon>
        <taxon>Entelegynae</taxon>
        <taxon>Araneoidea</taxon>
        <taxon>Nephilidae</taxon>
        <taxon>Nephila</taxon>
    </lineage>
</organism>
<reference evidence="1" key="1">
    <citation type="submission" date="2020-08" db="EMBL/GenBank/DDBJ databases">
        <title>Multicomponent nature underlies the extraordinary mechanical properties of spider dragline silk.</title>
        <authorList>
            <person name="Kono N."/>
            <person name="Nakamura H."/>
            <person name="Mori M."/>
            <person name="Yoshida Y."/>
            <person name="Ohtoshi R."/>
            <person name="Malay A.D."/>
            <person name="Moran D.A.P."/>
            <person name="Tomita M."/>
            <person name="Numata K."/>
            <person name="Arakawa K."/>
        </authorList>
    </citation>
    <scope>NUCLEOTIDE SEQUENCE</scope>
</reference>
<proteinExistence type="predicted"/>
<dbReference type="EMBL" id="BMAW01015097">
    <property type="protein sequence ID" value="GFT41955.1"/>
    <property type="molecule type" value="Genomic_DNA"/>
</dbReference>
<name>A0A8X6TR37_NEPPI</name>
<sequence length="397" mass="47356">MGSLNLNFVPTLQHMALAKVAIAIYSDREVQAFERSLNVSFCFMPDEMWMDFINKKVSSLVSVVVLQQRVSNLIRAISYEVYKWRHEHFKPKSNYLVFLRDICWTSLGTIDRLKTALRLLQSENIEVRNRFVLACLYCVEESIEFFWHQMNREQRRQFPKYNSSSLVRFYTAKLKKGTEIRWSKFISVPQPRIKREVAWSVQDISIGLRYFFTRLSSKEKQRCLAKAINQLVYPGDIRFYLCNVNWDELTRFFQVFYLELITYFLHWPLQSLFLDVLRRLWQFFTEESFANLVHCILQRILRNGWRDYDYVSLVQNIWSMCSDDEKERFMKHSLYKAFSVVNDYNPNPPKPFPLELLEECLVELSEHYSPKYLDDSGVIYDAPQLVFAAVLSIDKPL</sequence>